<dbReference type="Proteomes" id="UP000077521">
    <property type="component" value="Unassembled WGS sequence"/>
</dbReference>
<comment type="caution">
    <text evidence="2">The sequence shown here is derived from an EMBL/GenBank/DDBJ whole genome shotgun (WGS) entry which is preliminary data.</text>
</comment>
<dbReference type="EMBL" id="LWDF02002105">
    <property type="protein sequence ID" value="KAE8236677.1"/>
    <property type="molecule type" value="Genomic_DNA"/>
</dbReference>
<gene>
    <name evidence="2" type="ORF">A4X13_0g9066</name>
</gene>
<reference evidence="2" key="2">
    <citation type="journal article" date="2019" name="IMA Fungus">
        <title>Genome sequencing and comparison of five Tilletia species to identify candidate genes for the detection of regulated species infecting wheat.</title>
        <authorList>
            <person name="Nguyen H.D.T."/>
            <person name="Sultana T."/>
            <person name="Kesanakurti P."/>
            <person name="Hambleton S."/>
        </authorList>
    </citation>
    <scope>NUCLEOTIDE SEQUENCE</scope>
    <source>
        <strain evidence="2">DAOMC 236416</strain>
    </source>
</reference>
<feature type="compositionally biased region" description="Acidic residues" evidence="1">
    <location>
        <begin position="45"/>
        <end position="60"/>
    </location>
</feature>
<organism evidence="2 3">
    <name type="scientific">Tilletia indica</name>
    <dbReference type="NCBI Taxonomy" id="43049"/>
    <lineage>
        <taxon>Eukaryota</taxon>
        <taxon>Fungi</taxon>
        <taxon>Dikarya</taxon>
        <taxon>Basidiomycota</taxon>
        <taxon>Ustilaginomycotina</taxon>
        <taxon>Exobasidiomycetes</taxon>
        <taxon>Tilletiales</taxon>
        <taxon>Tilletiaceae</taxon>
        <taxon>Tilletia</taxon>
    </lineage>
</organism>
<feature type="region of interest" description="Disordered" evidence="1">
    <location>
        <begin position="130"/>
        <end position="151"/>
    </location>
</feature>
<feature type="compositionally biased region" description="Polar residues" evidence="1">
    <location>
        <begin position="62"/>
        <end position="73"/>
    </location>
</feature>
<dbReference type="AlphaFoldDB" id="A0A8T8SC13"/>
<feature type="non-terminal residue" evidence="2">
    <location>
        <position position="1"/>
    </location>
</feature>
<accession>A0A8T8SC13</accession>
<keyword evidence="3" id="KW-1185">Reference proteome</keyword>
<sequence>YFELIIFQAYLDTVTPAELLEKEMAHPSENVGFLGLSVPGLQELEDDEVGTPEPDLEEPADSTAQSTTGVNTDRSSKGGRLNKSRRNRDGSEALSSFEQFVVSQPVFETIARGFNKTDMETIMPLQKVDSVNSTSARGEEGGGGEMGGVDEVSDTVQNRRGSILSAFTMLKSDFFVGIVKAGLKERIEGAPNLRGAAMILHPPPPTPAAGEGVAVTVQQATPTWSTMRRSESTYLGGDGVGPEGIRM</sequence>
<reference evidence="2" key="1">
    <citation type="submission" date="2016-04" db="EMBL/GenBank/DDBJ databases">
        <authorList>
            <person name="Nguyen H.D."/>
            <person name="Samba Siva P."/>
            <person name="Cullis J."/>
            <person name="Levesque C.A."/>
            <person name="Hambleton S."/>
        </authorList>
    </citation>
    <scope>NUCLEOTIDE SEQUENCE</scope>
    <source>
        <strain evidence="2">DAOMC 236416</strain>
    </source>
</reference>
<protein>
    <submittedName>
        <fullName evidence="2">Uncharacterized protein</fullName>
    </submittedName>
</protein>
<evidence type="ECO:0000313" key="3">
    <source>
        <dbReference type="Proteomes" id="UP000077521"/>
    </source>
</evidence>
<name>A0A8T8SC13_9BASI</name>
<feature type="region of interest" description="Disordered" evidence="1">
    <location>
        <begin position="45"/>
        <end position="91"/>
    </location>
</feature>
<proteinExistence type="predicted"/>
<evidence type="ECO:0000256" key="1">
    <source>
        <dbReference type="SAM" id="MobiDB-lite"/>
    </source>
</evidence>
<evidence type="ECO:0000313" key="2">
    <source>
        <dbReference type="EMBL" id="KAE8236677.1"/>
    </source>
</evidence>